<accession>A0A4V3CMI6</accession>
<dbReference type="Pfam" id="PF00144">
    <property type="entry name" value="Beta-lactamase"/>
    <property type="match status" value="1"/>
</dbReference>
<dbReference type="OrthoDB" id="119951at2"/>
<feature type="signal peptide" evidence="1">
    <location>
        <begin position="1"/>
        <end position="19"/>
    </location>
</feature>
<reference evidence="3 4" key="1">
    <citation type="submission" date="2019-03" db="EMBL/GenBank/DDBJ databases">
        <title>Freshwater and sediment microbial communities from various areas in North America, analyzing microbe dynamics in response to fracking.</title>
        <authorList>
            <person name="Lamendella R."/>
        </authorList>
    </citation>
    <scope>NUCLEOTIDE SEQUENCE [LARGE SCALE GENOMIC DNA]</scope>
    <source>
        <strain evidence="3 4">18_TX</strain>
    </source>
</reference>
<dbReference type="InterPro" id="IPR001466">
    <property type="entry name" value="Beta-lactam-related"/>
</dbReference>
<dbReference type="InterPro" id="IPR050491">
    <property type="entry name" value="AmpC-like"/>
</dbReference>
<feature type="chain" id="PRO_5020209340" evidence="1">
    <location>
        <begin position="20"/>
        <end position="426"/>
    </location>
</feature>
<dbReference type="EMBL" id="SNXI01000017">
    <property type="protein sequence ID" value="TDP29459.1"/>
    <property type="molecule type" value="Genomic_DNA"/>
</dbReference>
<evidence type="ECO:0000313" key="4">
    <source>
        <dbReference type="Proteomes" id="UP000295531"/>
    </source>
</evidence>
<dbReference type="RefSeq" id="WP_133540446.1">
    <property type="nucleotide sequence ID" value="NZ_SNXI01000017.1"/>
</dbReference>
<evidence type="ECO:0000313" key="3">
    <source>
        <dbReference type="EMBL" id="TDP29459.1"/>
    </source>
</evidence>
<evidence type="ECO:0000256" key="1">
    <source>
        <dbReference type="SAM" id="SignalP"/>
    </source>
</evidence>
<gene>
    <name evidence="3" type="ORF">DEU29_11737</name>
</gene>
<dbReference type="Proteomes" id="UP000295531">
    <property type="component" value="Unassembled WGS sequence"/>
</dbReference>
<name>A0A4V3CMI6_9GAMM</name>
<dbReference type="PANTHER" id="PTHR46825">
    <property type="entry name" value="D-ALANYL-D-ALANINE-CARBOXYPEPTIDASE/ENDOPEPTIDASE AMPH"/>
    <property type="match status" value="1"/>
</dbReference>
<dbReference type="AlphaFoldDB" id="A0A4V3CMI6"/>
<dbReference type="PANTHER" id="PTHR46825:SF8">
    <property type="entry name" value="BETA-LACTAMASE-RELATED"/>
    <property type="match status" value="1"/>
</dbReference>
<proteinExistence type="predicted"/>
<keyword evidence="4" id="KW-1185">Reference proteome</keyword>
<dbReference type="InterPro" id="IPR012338">
    <property type="entry name" value="Beta-lactam/transpept-like"/>
</dbReference>
<dbReference type="SUPFAM" id="SSF56601">
    <property type="entry name" value="beta-lactamase/transpeptidase-like"/>
    <property type="match status" value="1"/>
</dbReference>
<keyword evidence="1" id="KW-0732">Signal</keyword>
<organism evidence="3 4">
    <name type="scientific">Idiomarina aquatica</name>
    <dbReference type="NCBI Taxonomy" id="1327752"/>
    <lineage>
        <taxon>Bacteria</taxon>
        <taxon>Pseudomonadati</taxon>
        <taxon>Pseudomonadota</taxon>
        <taxon>Gammaproteobacteria</taxon>
        <taxon>Alteromonadales</taxon>
        <taxon>Idiomarinaceae</taxon>
        <taxon>Idiomarina</taxon>
    </lineage>
</organism>
<feature type="domain" description="Beta-lactamase-related" evidence="2">
    <location>
        <begin position="137"/>
        <end position="413"/>
    </location>
</feature>
<comment type="caution">
    <text evidence="3">The sequence shown here is derived from an EMBL/GenBank/DDBJ whole genome shotgun (WGS) entry which is preliminary data.</text>
</comment>
<evidence type="ECO:0000259" key="2">
    <source>
        <dbReference type="Pfam" id="PF00144"/>
    </source>
</evidence>
<dbReference type="Gene3D" id="3.40.710.10">
    <property type="entry name" value="DD-peptidase/beta-lactamase superfamily"/>
    <property type="match status" value="1"/>
</dbReference>
<protein>
    <submittedName>
        <fullName evidence="3">CubicO group peptidase (Beta-lactamase class C family)</fullName>
    </submittedName>
</protein>
<sequence>MSKHLTCCSVMLFSLTAQAQEFASSYAGDLVVNENTTLPLQLNLTDGAATLDSPAQGAFGIPINEVDITQTQLTFSSSVIQASFDGKRQDNGCYQGQFNQGMSLALTLCPVDESQQPTPEQTLAELPVDAAIIELTDGEWQVERLTFNVDDNKQYEIGSVTKTMVAWLLAEALQDDVVNEQTQLKTYWPNANEQVGDIKLVDIATHHSGLPRLPTNLSLDDINDPYIDYDTVKLNEAVSTSSVALPAQYEYSNFGYGLLAETLAKAYDQSFEELLQEKLFKPLAMANSYLALAPIDNPQLIAGSRIDGSQVPHWHFDALAGAGAVIATVDDMVAYLKTLMQPRDKWQPVVETLLAERQPLGQSSQQSLAWIKEQRGDTMLVWHNGQTAGFSSFIGFTEDGKRGVVILSSRARSVTEIGKKLLLNKP</sequence>